<name>A0A3C1KCI4_9MICO</name>
<sequence length="86" mass="9483">GRDLLDEFVAPYFENLLPIWGSRTYKIAEYLIAGLYPAPLANAALRDATQAWLTANADAPAALRRLVNENLAGVERALRVQARDAE</sequence>
<feature type="non-terminal residue" evidence="1">
    <location>
        <position position="1"/>
    </location>
</feature>
<gene>
    <name evidence="1" type="ORF">DCP95_05805</name>
</gene>
<reference evidence="1 2" key="1">
    <citation type="journal article" date="2018" name="Nat. Biotechnol.">
        <title>A standardized bacterial taxonomy based on genome phylogeny substantially revises the tree of life.</title>
        <authorList>
            <person name="Parks D.H."/>
            <person name="Chuvochina M."/>
            <person name="Waite D.W."/>
            <person name="Rinke C."/>
            <person name="Skarshewski A."/>
            <person name="Chaumeil P.A."/>
            <person name="Hugenholtz P."/>
        </authorList>
    </citation>
    <scope>NUCLEOTIDE SEQUENCE [LARGE SCALE GENOMIC DNA]</scope>
    <source>
        <strain evidence="1">UBA9152</strain>
    </source>
</reference>
<dbReference type="GO" id="GO:0004177">
    <property type="term" value="F:aminopeptidase activity"/>
    <property type="evidence" value="ECO:0007669"/>
    <property type="project" value="UniProtKB-KW"/>
</dbReference>
<protein>
    <submittedName>
        <fullName evidence="1">Aminopeptidase N</fullName>
    </submittedName>
</protein>
<organism evidence="1 2">
    <name type="scientific">Microbacterium ginsengisoli</name>
    <dbReference type="NCBI Taxonomy" id="400772"/>
    <lineage>
        <taxon>Bacteria</taxon>
        <taxon>Bacillati</taxon>
        <taxon>Actinomycetota</taxon>
        <taxon>Actinomycetes</taxon>
        <taxon>Micrococcales</taxon>
        <taxon>Microbacteriaceae</taxon>
        <taxon>Microbacterium</taxon>
    </lineage>
</organism>
<evidence type="ECO:0000313" key="1">
    <source>
        <dbReference type="EMBL" id="HAN24074.1"/>
    </source>
</evidence>
<proteinExistence type="predicted"/>
<keyword evidence="1" id="KW-0378">Hydrolase</keyword>
<keyword evidence="1" id="KW-0645">Protease</keyword>
<dbReference type="AlphaFoldDB" id="A0A3C1KCI4"/>
<dbReference type="Proteomes" id="UP000257479">
    <property type="component" value="Unassembled WGS sequence"/>
</dbReference>
<evidence type="ECO:0000313" key="2">
    <source>
        <dbReference type="Proteomes" id="UP000257479"/>
    </source>
</evidence>
<comment type="caution">
    <text evidence="1">The sequence shown here is derived from an EMBL/GenBank/DDBJ whole genome shotgun (WGS) entry which is preliminary data.</text>
</comment>
<dbReference type="EMBL" id="DMNG01000102">
    <property type="protein sequence ID" value="HAN24074.1"/>
    <property type="molecule type" value="Genomic_DNA"/>
</dbReference>
<accession>A0A3C1KCI4</accession>
<keyword evidence="1" id="KW-0031">Aminopeptidase</keyword>